<feature type="domain" description="CR-type" evidence="7">
    <location>
        <begin position="127"/>
        <end position="205"/>
    </location>
</feature>
<dbReference type="FunFam" id="2.10.230.10:FF:000002">
    <property type="entry name" value="Molecular chaperone DnaJ"/>
    <property type="match status" value="1"/>
</dbReference>
<dbReference type="HAMAP" id="MF_01152">
    <property type="entry name" value="DnaJ"/>
    <property type="match status" value="1"/>
</dbReference>
<dbReference type="SUPFAM" id="SSF46565">
    <property type="entry name" value="Chaperone J-domain"/>
    <property type="match status" value="1"/>
</dbReference>
<dbReference type="Pfam" id="PF00226">
    <property type="entry name" value="DnaJ"/>
    <property type="match status" value="1"/>
</dbReference>
<dbReference type="AlphaFoldDB" id="A0A381R7C7"/>
<dbReference type="SUPFAM" id="SSF49493">
    <property type="entry name" value="HSP40/DnaJ peptide-binding domain"/>
    <property type="match status" value="2"/>
</dbReference>
<keyword evidence="2" id="KW-0677">Repeat</keyword>
<evidence type="ECO:0000256" key="1">
    <source>
        <dbReference type="ARBA" id="ARBA00022723"/>
    </source>
</evidence>
<dbReference type="GO" id="GO:0031072">
    <property type="term" value="F:heat shock protein binding"/>
    <property type="evidence" value="ECO:0007669"/>
    <property type="project" value="InterPro"/>
</dbReference>
<organism evidence="8">
    <name type="scientific">marine metagenome</name>
    <dbReference type="NCBI Taxonomy" id="408172"/>
    <lineage>
        <taxon>unclassified sequences</taxon>
        <taxon>metagenomes</taxon>
        <taxon>ecological metagenomes</taxon>
    </lineage>
</organism>
<dbReference type="InterPro" id="IPR012724">
    <property type="entry name" value="DnaJ"/>
</dbReference>
<evidence type="ECO:0008006" key="9">
    <source>
        <dbReference type="Google" id="ProtNLM"/>
    </source>
</evidence>
<dbReference type="NCBIfam" id="TIGR02349">
    <property type="entry name" value="DnaJ_bact"/>
    <property type="match status" value="1"/>
</dbReference>
<evidence type="ECO:0000259" key="7">
    <source>
        <dbReference type="PROSITE" id="PS51188"/>
    </source>
</evidence>
<keyword evidence="4" id="KW-0862">Zinc</keyword>
<dbReference type="GO" id="GO:0005737">
    <property type="term" value="C:cytoplasm"/>
    <property type="evidence" value="ECO:0007669"/>
    <property type="project" value="TreeGrafter"/>
</dbReference>
<sequence length="362" mass="40392">MSQRDYYEVLDVSKNVNEAELKKAYRQKALKFHPDKNPGDKQAEDHFKEASEAYEVLKDPEKRQIYDQFGHDGLKGRGFNGFSGFDDIFSQFGDIFGDFFGGGNQRERTGADLRLDIRISFKEAAFGTKKEVEVEKHDSCGTCKGSRSKPGHSPQTCRTCRGTGQVVRAQGFFSVQSHCPDCRGAGQTITHPCDECRGEGRVRINESLSINIPAGVDDGARLRLKGKGESGQGLPPGDLYVIIHVTQHEFFHREEDDIHCKMTITFPQAALGTDIEVSLLEENKTKVISIPPGTQNNGTYRIPGGGIPRLRGGGRGNHIIHFSIETPKFLNKRQKELYKELAEIDGHSFTDTLKGLFQKLKM</sequence>
<dbReference type="PROSITE" id="PS51188">
    <property type="entry name" value="ZF_CR"/>
    <property type="match status" value="1"/>
</dbReference>
<evidence type="ECO:0000256" key="4">
    <source>
        <dbReference type="ARBA" id="ARBA00022833"/>
    </source>
</evidence>
<dbReference type="SUPFAM" id="SSF57938">
    <property type="entry name" value="DnaJ/Hsp40 cysteine-rich domain"/>
    <property type="match status" value="1"/>
</dbReference>
<dbReference type="EMBL" id="UINC01001734">
    <property type="protein sequence ID" value="SUZ87641.1"/>
    <property type="molecule type" value="Genomic_DNA"/>
</dbReference>
<evidence type="ECO:0000256" key="2">
    <source>
        <dbReference type="ARBA" id="ARBA00022737"/>
    </source>
</evidence>
<name>A0A381R7C7_9ZZZZ</name>
<dbReference type="PROSITE" id="PS50076">
    <property type="entry name" value="DNAJ_2"/>
    <property type="match status" value="1"/>
</dbReference>
<keyword evidence="5" id="KW-0143">Chaperone</keyword>
<dbReference type="FunFam" id="2.60.260.20:FF:000005">
    <property type="entry name" value="Chaperone protein dnaJ 1, mitochondrial"/>
    <property type="match status" value="1"/>
</dbReference>
<dbReference type="Pfam" id="PF00684">
    <property type="entry name" value="DnaJ_CXXCXGXG"/>
    <property type="match status" value="1"/>
</dbReference>
<dbReference type="Gene3D" id="2.10.230.10">
    <property type="entry name" value="Heat shock protein DnaJ, cysteine-rich domain"/>
    <property type="match status" value="1"/>
</dbReference>
<dbReference type="InterPro" id="IPR036410">
    <property type="entry name" value="HSP_DnaJ_Cys-rich_dom_sf"/>
</dbReference>
<dbReference type="InterPro" id="IPR008971">
    <property type="entry name" value="HSP40/DnaJ_pept-bd"/>
</dbReference>
<dbReference type="GO" id="GO:0008270">
    <property type="term" value="F:zinc ion binding"/>
    <property type="evidence" value="ECO:0007669"/>
    <property type="project" value="UniProtKB-KW"/>
</dbReference>
<reference evidence="8" key="1">
    <citation type="submission" date="2018-05" db="EMBL/GenBank/DDBJ databases">
        <authorList>
            <person name="Lanie J.A."/>
            <person name="Ng W.-L."/>
            <person name="Kazmierczak K.M."/>
            <person name="Andrzejewski T.M."/>
            <person name="Davidsen T.M."/>
            <person name="Wayne K.J."/>
            <person name="Tettelin H."/>
            <person name="Glass J.I."/>
            <person name="Rusch D."/>
            <person name="Podicherti R."/>
            <person name="Tsui H.-C.T."/>
            <person name="Winkler M.E."/>
        </authorList>
    </citation>
    <scope>NUCLEOTIDE SEQUENCE</scope>
</reference>
<protein>
    <recommendedName>
        <fullName evidence="9">J domain-containing protein</fullName>
    </recommendedName>
</protein>
<dbReference type="SMART" id="SM00271">
    <property type="entry name" value="DnaJ"/>
    <property type="match status" value="1"/>
</dbReference>
<evidence type="ECO:0000313" key="8">
    <source>
        <dbReference type="EMBL" id="SUZ87641.1"/>
    </source>
</evidence>
<dbReference type="PANTHER" id="PTHR43096:SF52">
    <property type="entry name" value="DNAJ HOMOLOG 1, MITOCHONDRIAL-RELATED"/>
    <property type="match status" value="1"/>
</dbReference>
<accession>A0A381R7C7</accession>
<dbReference type="Gene3D" id="1.10.287.110">
    <property type="entry name" value="DnaJ domain"/>
    <property type="match status" value="1"/>
</dbReference>
<dbReference type="InterPro" id="IPR002939">
    <property type="entry name" value="DnaJ_C"/>
</dbReference>
<dbReference type="NCBIfam" id="NF008035">
    <property type="entry name" value="PRK10767.1"/>
    <property type="match status" value="1"/>
</dbReference>
<dbReference type="InterPro" id="IPR001305">
    <property type="entry name" value="HSP_DnaJ_Cys-rich_dom"/>
</dbReference>
<dbReference type="GO" id="GO:0042026">
    <property type="term" value="P:protein refolding"/>
    <property type="evidence" value="ECO:0007669"/>
    <property type="project" value="TreeGrafter"/>
</dbReference>
<dbReference type="PRINTS" id="PR00625">
    <property type="entry name" value="JDOMAIN"/>
</dbReference>
<dbReference type="Gene3D" id="2.60.260.20">
    <property type="entry name" value="Urease metallochaperone UreE, N-terminal domain"/>
    <property type="match status" value="2"/>
</dbReference>
<dbReference type="GO" id="GO:0005524">
    <property type="term" value="F:ATP binding"/>
    <property type="evidence" value="ECO:0007669"/>
    <property type="project" value="InterPro"/>
</dbReference>
<gene>
    <name evidence="8" type="ORF">METZ01_LOCUS40495</name>
</gene>
<dbReference type="CDD" id="cd06257">
    <property type="entry name" value="DnaJ"/>
    <property type="match status" value="1"/>
</dbReference>
<dbReference type="PANTHER" id="PTHR43096">
    <property type="entry name" value="DNAJ HOMOLOG 1, MITOCHONDRIAL-RELATED"/>
    <property type="match status" value="1"/>
</dbReference>
<evidence type="ECO:0000256" key="3">
    <source>
        <dbReference type="ARBA" id="ARBA00022771"/>
    </source>
</evidence>
<dbReference type="GO" id="GO:0009408">
    <property type="term" value="P:response to heat"/>
    <property type="evidence" value="ECO:0007669"/>
    <property type="project" value="InterPro"/>
</dbReference>
<proteinExistence type="inferred from homology"/>
<keyword evidence="3" id="KW-0863">Zinc-finger</keyword>
<dbReference type="InterPro" id="IPR001623">
    <property type="entry name" value="DnaJ_domain"/>
</dbReference>
<dbReference type="InterPro" id="IPR036869">
    <property type="entry name" value="J_dom_sf"/>
</dbReference>
<evidence type="ECO:0000256" key="5">
    <source>
        <dbReference type="ARBA" id="ARBA00023186"/>
    </source>
</evidence>
<dbReference type="CDD" id="cd10719">
    <property type="entry name" value="DnaJ_zf"/>
    <property type="match status" value="1"/>
</dbReference>
<dbReference type="PROSITE" id="PS00636">
    <property type="entry name" value="DNAJ_1"/>
    <property type="match status" value="1"/>
</dbReference>
<dbReference type="CDD" id="cd10747">
    <property type="entry name" value="DnaJ_C"/>
    <property type="match status" value="1"/>
</dbReference>
<dbReference type="GO" id="GO:0051082">
    <property type="term" value="F:unfolded protein binding"/>
    <property type="evidence" value="ECO:0007669"/>
    <property type="project" value="InterPro"/>
</dbReference>
<evidence type="ECO:0000259" key="6">
    <source>
        <dbReference type="PROSITE" id="PS50076"/>
    </source>
</evidence>
<dbReference type="Pfam" id="PF01556">
    <property type="entry name" value="DnaJ_C"/>
    <property type="match status" value="1"/>
</dbReference>
<feature type="domain" description="J" evidence="6">
    <location>
        <begin position="5"/>
        <end position="70"/>
    </location>
</feature>
<dbReference type="FunFam" id="1.10.287.110:FF:000034">
    <property type="entry name" value="Chaperone protein DnaJ"/>
    <property type="match status" value="1"/>
</dbReference>
<dbReference type="InterPro" id="IPR018253">
    <property type="entry name" value="DnaJ_domain_CS"/>
</dbReference>
<keyword evidence="1" id="KW-0479">Metal-binding</keyword>